<comment type="similarity">
    <text evidence="2">Belongs to the flagella basal body rod proteins family.</text>
</comment>
<evidence type="ECO:0000256" key="6">
    <source>
        <dbReference type="RuleBase" id="RU362062"/>
    </source>
</evidence>
<organism evidence="9 10">
    <name type="scientific">Xanthobacter agilis</name>
    <dbReference type="NCBI Taxonomy" id="47492"/>
    <lineage>
        <taxon>Bacteria</taxon>
        <taxon>Pseudomonadati</taxon>
        <taxon>Pseudomonadota</taxon>
        <taxon>Alphaproteobacteria</taxon>
        <taxon>Hyphomicrobiales</taxon>
        <taxon>Xanthobacteraceae</taxon>
        <taxon>Xanthobacter</taxon>
    </lineage>
</organism>
<evidence type="ECO:0000256" key="2">
    <source>
        <dbReference type="ARBA" id="ARBA00009677"/>
    </source>
</evidence>
<dbReference type="PANTHER" id="PTHR30435:SF2">
    <property type="entry name" value="FLAGELLAR BASAL-BODY ROD PROTEIN FLGC"/>
    <property type="match status" value="1"/>
</dbReference>
<feature type="domain" description="Flagellar basal body rod protein N-terminal" evidence="7">
    <location>
        <begin position="12"/>
        <end position="39"/>
    </location>
</feature>
<dbReference type="Pfam" id="PF00460">
    <property type="entry name" value="Flg_bb_rod"/>
    <property type="match status" value="1"/>
</dbReference>
<dbReference type="PROSITE" id="PS00588">
    <property type="entry name" value="FLAGELLA_BB_ROD"/>
    <property type="match status" value="1"/>
</dbReference>
<dbReference type="InterPro" id="IPR006299">
    <property type="entry name" value="FlgC"/>
</dbReference>
<gene>
    <name evidence="9" type="ORF">QOZ94_003483</name>
</gene>
<accession>A0ABU0LHS7</accession>
<dbReference type="InterPro" id="IPR001444">
    <property type="entry name" value="Flag_bb_rod_N"/>
</dbReference>
<keyword evidence="9" id="KW-0966">Cell projection</keyword>
<dbReference type="InterPro" id="IPR019776">
    <property type="entry name" value="Flagellar_basal_body_rod_CS"/>
</dbReference>
<evidence type="ECO:0000256" key="3">
    <source>
        <dbReference type="ARBA" id="ARBA00017941"/>
    </source>
</evidence>
<name>A0ABU0LHS7_XANAG</name>
<feature type="domain" description="Flagellar basal-body/hook protein C-terminal" evidence="8">
    <location>
        <begin position="94"/>
        <end position="136"/>
    </location>
</feature>
<dbReference type="InterPro" id="IPR010930">
    <property type="entry name" value="Flg_bb/hook_C_dom"/>
</dbReference>
<evidence type="ECO:0000259" key="7">
    <source>
        <dbReference type="Pfam" id="PF00460"/>
    </source>
</evidence>
<evidence type="ECO:0000313" key="9">
    <source>
        <dbReference type="EMBL" id="MDQ0506669.1"/>
    </source>
</evidence>
<comment type="subcellular location">
    <subcellularLocation>
        <location evidence="1 6">Bacterial flagellum basal body</location>
    </subcellularLocation>
</comment>
<evidence type="ECO:0000256" key="4">
    <source>
        <dbReference type="ARBA" id="ARBA00023143"/>
    </source>
</evidence>
<dbReference type="PANTHER" id="PTHR30435">
    <property type="entry name" value="FLAGELLAR PROTEIN"/>
    <property type="match status" value="1"/>
</dbReference>
<evidence type="ECO:0000313" key="10">
    <source>
        <dbReference type="Proteomes" id="UP001241747"/>
    </source>
</evidence>
<dbReference type="EMBL" id="JAUSVY010000009">
    <property type="protein sequence ID" value="MDQ0506669.1"/>
    <property type="molecule type" value="Genomic_DNA"/>
</dbReference>
<dbReference type="Pfam" id="PF06429">
    <property type="entry name" value="Flg_bbr_C"/>
    <property type="match status" value="1"/>
</dbReference>
<dbReference type="Proteomes" id="UP001241747">
    <property type="component" value="Unassembled WGS sequence"/>
</dbReference>
<comment type="subunit">
    <text evidence="5 6">The basal body constitutes a major portion of the flagellar organelle and consists of four rings (L,P,S, and M) mounted on a central rod. The rod consists of about 26 subunits of FlgG in the distal portion, and FlgB, FlgC and FlgF are thought to build up the proximal portion of the rod with about 6 subunits each.</text>
</comment>
<evidence type="ECO:0000256" key="1">
    <source>
        <dbReference type="ARBA" id="ARBA00004117"/>
    </source>
</evidence>
<comment type="caution">
    <text evidence="9">The sequence shown here is derived from an EMBL/GenBank/DDBJ whole genome shotgun (WGS) entry which is preliminary data.</text>
</comment>
<keyword evidence="9" id="KW-0969">Cilium</keyword>
<keyword evidence="10" id="KW-1185">Reference proteome</keyword>
<evidence type="ECO:0000256" key="5">
    <source>
        <dbReference type="ARBA" id="ARBA00025933"/>
    </source>
</evidence>
<keyword evidence="9" id="KW-0282">Flagellum</keyword>
<sequence length="142" mass="15425">MTVIDPLKAATRIAGSGLEAQSTRMRIVAENIANASSTGSTPGAEPYARKTVQFTAELDRAMGVSRVRVKNTGVDSTPFRTEYEPGNPAADEKGRVMMPNVNPLVEMADMREASRTYEANLQMIKQARSMVAMTIDLLRTSS</sequence>
<reference evidence="9 10" key="1">
    <citation type="submission" date="2023-07" db="EMBL/GenBank/DDBJ databases">
        <title>Genomic Encyclopedia of Type Strains, Phase IV (KMG-IV): sequencing the most valuable type-strain genomes for metagenomic binning, comparative biology and taxonomic classification.</title>
        <authorList>
            <person name="Goeker M."/>
        </authorList>
    </citation>
    <scope>NUCLEOTIDE SEQUENCE [LARGE SCALE GENOMIC DNA]</scope>
    <source>
        <strain evidence="9 10">DSM 3770</strain>
    </source>
</reference>
<keyword evidence="4 6" id="KW-0975">Bacterial flagellum</keyword>
<proteinExistence type="inferred from homology"/>
<protein>
    <recommendedName>
        <fullName evidence="3 6">Flagellar basal-body rod protein FlgC</fullName>
    </recommendedName>
</protein>
<dbReference type="NCBIfam" id="TIGR01395">
    <property type="entry name" value="FlgC"/>
    <property type="match status" value="1"/>
</dbReference>
<evidence type="ECO:0000259" key="8">
    <source>
        <dbReference type="Pfam" id="PF06429"/>
    </source>
</evidence>